<gene>
    <name evidence="2" type="ORF">MNBD_GAMMA01-2289</name>
</gene>
<dbReference type="CDD" id="cd14852">
    <property type="entry name" value="LD-carboxypeptidase"/>
    <property type="match status" value="1"/>
</dbReference>
<dbReference type="EMBL" id="UOEW01000174">
    <property type="protein sequence ID" value="VAW37601.1"/>
    <property type="molecule type" value="Genomic_DNA"/>
</dbReference>
<dbReference type="Pfam" id="PF02557">
    <property type="entry name" value="VanY"/>
    <property type="match status" value="1"/>
</dbReference>
<dbReference type="InterPro" id="IPR052179">
    <property type="entry name" value="DD-CPase-like"/>
</dbReference>
<accession>A0A3B0V3P0</accession>
<dbReference type="InterPro" id="IPR058193">
    <property type="entry name" value="VanY/YodJ_core_dom"/>
</dbReference>
<dbReference type="GO" id="GO:0009002">
    <property type="term" value="F:serine-type D-Ala-D-Ala carboxypeptidase activity"/>
    <property type="evidence" value="ECO:0007669"/>
    <property type="project" value="UniProtKB-EC"/>
</dbReference>
<dbReference type="GO" id="GO:0006508">
    <property type="term" value="P:proteolysis"/>
    <property type="evidence" value="ECO:0007669"/>
    <property type="project" value="InterPro"/>
</dbReference>
<dbReference type="InterPro" id="IPR003709">
    <property type="entry name" value="VanY-like_core_dom"/>
</dbReference>
<evidence type="ECO:0000313" key="2">
    <source>
        <dbReference type="EMBL" id="VAW37601.1"/>
    </source>
</evidence>
<keyword evidence="2" id="KW-0378">Hydrolase</keyword>
<dbReference type="PANTHER" id="PTHR34385">
    <property type="entry name" value="D-ALANYL-D-ALANINE CARBOXYPEPTIDASE"/>
    <property type="match status" value="1"/>
</dbReference>
<dbReference type="Gene3D" id="3.30.1380.10">
    <property type="match status" value="1"/>
</dbReference>
<dbReference type="AlphaFoldDB" id="A0A3B0V3P0"/>
<evidence type="ECO:0000259" key="1">
    <source>
        <dbReference type="Pfam" id="PF02557"/>
    </source>
</evidence>
<reference evidence="2" key="1">
    <citation type="submission" date="2018-06" db="EMBL/GenBank/DDBJ databases">
        <authorList>
            <person name="Zhirakovskaya E."/>
        </authorList>
    </citation>
    <scope>NUCLEOTIDE SEQUENCE</scope>
</reference>
<protein>
    <submittedName>
        <fullName evidence="2">D-alanyl-D-alanine carboxypeptidase</fullName>
        <ecNumber evidence="2">3.4.16.4</ecNumber>
    </submittedName>
</protein>
<dbReference type="PANTHER" id="PTHR34385:SF1">
    <property type="entry name" value="PEPTIDOGLYCAN L-ALANYL-D-GLUTAMATE ENDOPEPTIDASE CWLK"/>
    <property type="match status" value="1"/>
</dbReference>
<name>A0A3B0V3P0_9ZZZZ</name>
<dbReference type="InterPro" id="IPR009045">
    <property type="entry name" value="Zn_M74/Hedgehog-like"/>
</dbReference>
<keyword evidence="2" id="KW-0645">Protease</keyword>
<feature type="domain" description="D-alanyl-D-alanine carboxypeptidase-like core" evidence="1">
    <location>
        <begin position="168"/>
        <end position="291"/>
    </location>
</feature>
<keyword evidence="2" id="KW-0121">Carboxypeptidase</keyword>
<sequence length="293" mass="34404">MIWDMFNYQLKNRIYLQESTTTHNYHILDNLDDAKLGIIKFNGANNFTIAVDPIVRKRYIATEAMIQLLNIKFASMTKLFCQFPSSNQQAINLFKLFAPATKHKDITKFIFHKHTYNNISWRDFYLTRIKQFNRCFIREPSQEPQQQLYCESCQLTAAETDIFNRNTLLHPVAKRAWQQMQAAALNDKIILQIISAYRSLDYQKQLISHKLAKGLLIEEILRVNTLPGFSEHHTGCAIDIGSPKHPVLESEFDQSPAFSWLNKNAKKFNFYLSYPKHNNTGITYEPWHWCYQL</sequence>
<dbReference type="EC" id="3.4.16.4" evidence="2"/>
<dbReference type="SUPFAM" id="SSF55166">
    <property type="entry name" value="Hedgehog/DD-peptidase"/>
    <property type="match status" value="1"/>
</dbReference>
<organism evidence="2">
    <name type="scientific">hydrothermal vent metagenome</name>
    <dbReference type="NCBI Taxonomy" id="652676"/>
    <lineage>
        <taxon>unclassified sequences</taxon>
        <taxon>metagenomes</taxon>
        <taxon>ecological metagenomes</taxon>
    </lineage>
</organism>
<proteinExistence type="predicted"/>